<evidence type="ECO:0000313" key="3">
    <source>
        <dbReference type="Proteomes" id="UP000717585"/>
    </source>
</evidence>
<dbReference type="OrthoDB" id="360540at2759"/>
<dbReference type="Pfam" id="PF07065">
    <property type="entry name" value="D123"/>
    <property type="match status" value="1"/>
</dbReference>
<gene>
    <name evidence="2" type="ORF">J8273_0720</name>
</gene>
<protein>
    <recommendedName>
        <fullName evidence="4">Cell division cycle protein 123</fullName>
    </recommendedName>
</protein>
<accession>A0A8J6B3J9</accession>
<dbReference type="PANTHER" id="PTHR15323">
    <property type="entry name" value="D123 PROTEIN"/>
    <property type="match status" value="1"/>
</dbReference>
<sequence length="294" mass="32793">MSEDIRLCAIDKWYPLFSTPKQYSFETLITSLPSDFLSKDGIFAPSEEDLDKEPYPDIQDAIDEWGTVFPKTSWSAPLDADFMVARSGLRCTTPTDVALVLQASNRISHDVHHAYDGTELEGETYPVTLALRQWKHIAPAGEVRVFLRRAGNCEWKVAGVCQRSAAYAEEWGNATNRAVIQDVSAKFAEDIIAPRLDKLGLARAAVDIYLPHIRSTTAPRVIDINPWSGPTDPLLFTWEELEELEGAEVRSVREGETRLMDPEREAQFPLEISAGLSGDVSVEQLVKLMQQGGK</sequence>
<dbReference type="GO" id="GO:0005737">
    <property type="term" value="C:cytoplasm"/>
    <property type="evidence" value="ECO:0007669"/>
    <property type="project" value="TreeGrafter"/>
</dbReference>
<dbReference type="InterPro" id="IPR009772">
    <property type="entry name" value="CDC123"/>
</dbReference>
<evidence type="ECO:0000313" key="2">
    <source>
        <dbReference type="EMBL" id="KAG9397590.1"/>
    </source>
</evidence>
<dbReference type="Proteomes" id="UP000717585">
    <property type="component" value="Unassembled WGS sequence"/>
</dbReference>
<evidence type="ECO:0000256" key="1">
    <source>
        <dbReference type="ARBA" id="ARBA00011047"/>
    </source>
</evidence>
<comment type="similarity">
    <text evidence="1">Belongs to the CDC123 family.</text>
</comment>
<name>A0A8J6B3J9_9EUKA</name>
<dbReference type="AlphaFoldDB" id="A0A8J6B3J9"/>
<evidence type="ECO:0008006" key="4">
    <source>
        <dbReference type="Google" id="ProtNLM"/>
    </source>
</evidence>
<organism evidence="2 3">
    <name type="scientific">Carpediemonas membranifera</name>
    <dbReference type="NCBI Taxonomy" id="201153"/>
    <lineage>
        <taxon>Eukaryota</taxon>
        <taxon>Metamonada</taxon>
        <taxon>Carpediemonas-like organisms</taxon>
        <taxon>Carpediemonas</taxon>
    </lineage>
</organism>
<proteinExistence type="inferred from homology"/>
<dbReference type="PANTHER" id="PTHR15323:SF6">
    <property type="entry name" value="CELL DIVISION CYCLE PROTEIN 123 HOMOLOG"/>
    <property type="match status" value="1"/>
</dbReference>
<dbReference type="EMBL" id="JAHDYR010000001">
    <property type="protein sequence ID" value="KAG9397590.1"/>
    <property type="molecule type" value="Genomic_DNA"/>
</dbReference>
<comment type="caution">
    <text evidence="2">The sequence shown here is derived from an EMBL/GenBank/DDBJ whole genome shotgun (WGS) entry which is preliminary data.</text>
</comment>
<reference evidence="2" key="1">
    <citation type="submission" date="2021-05" db="EMBL/GenBank/DDBJ databases">
        <title>A free-living protist that lacks canonical eukaryotic 1 DNA replication and segregation systems.</title>
        <authorList>
            <person name="Salas-Leiva D.E."/>
            <person name="Tromer E.C."/>
            <person name="Curtis B.A."/>
            <person name="Jerlstrom-Hultqvist J."/>
            <person name="Kolisko M."/>
            <person name="Yi Z."/>
            <person name="Salas-Leiva J.S."/>
            <person name="Gallot-Lavallee L."/>
            <person name="Kops G.J.P.L."/>
            <person name="Archibald J.M."/>
            <person name="Simpson A.G.B."/>
            <person name="Roger A.J."/>
        </authorList>
    </citation>
    <scope>NUCLEOTIDE SEQUENCE</scope>
    <source>
        <strain evidence="2">BICM</strain>
    </source>
</reference>
<keyword evidence="3" id="KW-1185">Reference proteome</keyword>